<gene>
    <name evidence="3" type="ORF">DK389_02945</name>
</gene>
<sequence length="187" mass="20987">MDLWQLIGRDHETIAQLIRDIPYASTDPRLIRNRARLLGNLSDELKMHAAALEPALYAPLSRHEKTAALVEDLRRAHATFMQQLAVLAKVRRAGWLDRFEDTTFLVDQHLHRHLHELIPPARALLSSEEIEMATRAFVQAKLKALRAQRRGTFGSSEWMLTAAVGAAAAGIAYLAWQRGLIGAGARR</sequence>
<feature type="domain" description="Hemerythrin-like" evidence="2">
    <location>
        <begin position="5"/>
        <end position="115"/>
    </location>
</feature>
<accession>A0A2U8W2V3</accession>
<dbReference type="Gene3D" id="1.20.120.520">
    <property type="entry name" value="nmb1532 protein domain like"/>
    <property type="match status" value="1"/>
</dbReference>
<keyword evidence="1" id="KW-0812">Transmembrane</keyword>
<dbReference type="InterPro" id="IPR012312">
    <property type="entry name" value="Hemerythrin-like"/>
</dbReference>
<evidence type="ECO:0000259" key="2">
    <source>
        <dbReference type="Pfam" id="PF01814"/>
    </source>
</evidence>
<protein>
    <submittedName>
        <fullName evidence="3">Hemerythrin domain-containing protein</fullName>
    </submittedName>
</protein>
<proteinExistence type="predicted"/>
<keyword evidence="1" id="KW-0472">Membrane</keyword>
<reference evidence="4" key="1">
    <citation type="submission" date="2018-05" db="EMBL/GenBank/DDBJ databases">
        <title>Complete Genome Sequence of Methylobacterium sp. 17SD2-17.</title>
        <authorList>
            <person name="Srinivasan S."/>
        </authorList>
    </citation>
    <scope>NUCLEOTIDE SEQUENCE [LARGE SCALE GENOMIC DNA]</scope>
    <source>
        <strain evidence="4">17SD2-17</strain>
    </source>
</reference>
<dbReference type="Proteomes" id="UP000245926">
    <property type="component" value="Chromosome"/>
</dbReference>
<dbReference type="Pfam" id="PF01814">
    <property type="entry name" value="Hemerythrin"/>
    <property type="match status" value="1"/>
</dbReference>
<evidence type="ECO:0000256" key="1">
    <source>
        <dbReference type="SAM" id="Phobius"/>
    </source>
</evidence>
<name>A0A2U8W2V3_9HYPH</name>
<keyword evidence="4" id="KW-1185">Reference proteome</keyword>
<evidence type="ECO:0000313" key="3">
    <source>
        <dbReference type="EMBL" id="AWN39682.1"/>
    </source>
</evidence>
<organism evidence="3 4">
    <name type="scientific">Methylobacterium durans</name>
    <dbReference type="NCBI Taxonomy" id="2202825"/>
    <lineage>
        <taxon>Bacteria</taxon>
        <taxon>Pseudomonadati</taxon>
        <taxon>Pseudomonadota</taxon>
        <taxon>Alphaproteobacteria</taxon>
        <taxon>Hyphomicrobiales</taxon>
        <taxon>Methylobacteriaceae</taxon>
        <taxon>Methylobacterium</taxon>
    </lineage>
</organism>
<feature type="transmembrane region" description="Helical" evidence="1">
    <location>
        <begin position="158"/>
        <end position="176"/>
    </location>
</feature>
<dbReference type="OrthoDB" id="8017346at2"/>
<evidence type="ECO:0000313" key="4">
    <source>
        <dbReference type="Proteomes" id="UP000245926"/>
    </source>
</evidence>
<keyword evidence="1" id="KW-1133">Transmembrane helix</keyword>
<dbReference type="RefSeq" id="WP_109887371.1">
    <property type="nucleotide sequence ID" value="NZ_CP029550.1"/>
</dbReference>
<dbReference type="KEGG" id="mets:DK389_02945"/>
<dbReference type="EMBL" id="CP029550">
    <property type="protein sequence ID" value="AWN39682.1"/>
    <property type="molecule type" value="Genomic_DNA"/>
</dbReference>
<dbReference type="AlphaFoldDB" id="A0A2U8W2V3"/>